<evidence type="ECO:0000256" key="1">
    <source>
        <dbReference type="SAM" id="MobiDB-lite"/>
    </source>
</evidence>
<evidence type="ECO:0000259" key="2">
    <source>
        <dbReference type="Pfam" id="PF01610"/>
    </source>
</evidence>
<gene>
    <name evidence="4" type="ORF">CYJ57_06485</name>
</gene>
<dbReference type="Pfam" id="PF01610">
    <property type="entry name" value="DDE_Tnp_ISL3"/>
    <property type="match status" value="1"/>
</dbReference>
<dbReference type="InterPro" id="IPR032877">
    <property type="entry name" value="Transposase_HTH"/>
</dbReference>
<feature type="region of interest" description="Disordered" evidence="1">
    <location>
        <begin position="436"/>
        <end position="456"/>
    </location>
</feature>
<comment type="caution">
    <text evidence="4">The sequence shown here is derived from an EMBL/GenBank/DDBJ whole genome shotgun (WGS) entry which is preliminary data.</text>
</comment>
<evidence type="ECO:0000259" key="3">
    <source>
        <dbReference type="Pfam" id="PF13542"/>
    </source>
</evidence>
<dbReference type="Pfam" id="PF13542">
    <property type="entry name" value="HTH_Tnp_ISL3"/>
    <property type="match status" value="1"/>
</dbReference>
<feature type="domain" description="Transposase IS204/IS1001/IS1096/IS1165 DDE" evidence="2">
    <location>
        <begin position="166"/>
        <end position="418"/>
    </location>
</feature>
<dbReference type="PANTHER" id="PTHR33498:SF1">
    <property type="entry name" value="TRANSPOSASE FOR INSERTION SEQUENCE ELEMENT IS1557"/>
    <property type="match status" value="1"/>
</dbReference>
<dbReference type="EMBL" id="PKHE01000019">
    <property type="protein sequence ID" value="PKY87838.1"/>
    <property type="molecule type" value="Genomic_DNA"/>
</dbReference>
<dbReference type="OrthoDB" id="2133857at2"/>
<dbReference type="PANTHER" id="PTHR33498">
    <property type="entry name" value="TRANSPOSASE FOR INSERTION SEQUENCE ELEMENT IS1557"/>
    <property type="match status" value="1"/>
</dbReference>
<dbReference type="Proteomes" id="UP000234384">
    <property type="component" value="Unassembled WGS sequence"/>
</dbReference>
<proteinExistence type="predicted"/>
<evidence type="ECO:0000313" key="4">
    <source>
        <dbReference type="EMBL" id="PKY87838.1"/>
    </source>
</evidence>
<reference evidence="4 5" key="1">
    <citation type="submission" date="2017-12" db="EMBL/GenBank/DDBJ databases">
        <title>Phylogenetic diversity of female urinary microbiome.</title>
        <authorList>
            <person name="Thomas-White K."/>
            <person name="Wolfe A.J."/>
        </authorList>
    </citation>
    <scope>NUCLEOTIDE SEQUENCE [LARGE SCALE GENOMIC DNA]</scope>
    <source>
        <strain evidence="4 5">UMB0898</strain>
    </source>
</reference>
<dbReference type="InterPro" id="IPR002560">
    <property type="entry name" value="Transposase_DDE"/>
</dbReference>
<name>A0A2I1JWQ3_9LACT</name>
<feature type="compositionally biased region" description="Basic and acidic residues" evidence="1">
    <location>
        <begin position="436"/>
        <end position="450"/>
    </location>
</feature>
<evidence type="ECO:0000313" key="5">
    <source>
        <dbReference type="Proteomes" id="UP000234384"/>
    </source>
</evidence>
<dbReference type="InterPro" id="IPR047951">
    <property type="entry name" value="Transpos_ISL3"/>
</dbReference>
<protein>
    <submittedName>
        <fullName evidence="4">ISL3 family transposase</fullName>
    </submittedName>
</protein>
<accession>A0A2I1JWQ3</accession>
<dbReference type="RefSeq" id="WP_101954594.1">
    <property type="nucleotide sequence ID" value="NZ_PKHE01000019.1"/>
</dbReference>
<dbReference type="AlphaFoldDB" id="A0A2I1JWQ3"/>
<feature type="domain" description="Transposase IS204/IS1001/IS1096/IS1165 helix-turn-helix" evidence="3">
    <location>
        <begin position="102"/>
        <end position="149"/>
    </location>
</feature>
<organism evidence="4 5">
    <name type="scientific">Falseniella ignava</name>
    <dbReference type="NCBI Taxonomy" id="137730"/>
    <lineage>
        <taxon>Bacteria</taxon>
        <taxon>Bacillati</taxon>
        <taxon>Bacillota</taxon>
        <taxon>Bacilli</taxon>
        <taxon>Lactobacillales</taxon>
        <taxon>Aerococcaceae</taxon>
        <taxon>Falseniella</taxon>
    </lineage>
</organism>
<dbReference type="NCBIfam" id="NF033550">
    <property type="entry name" value="transpos_ISL3"/>
    <property type="match status" value="1"/>
</dbReference>
<sequence>MTQNHCIAKLLKIEDPHIKLEDQVETVRHKNRNEIHLIGTLTYRPTACQHCGATNHSSADIINHGFVKSKLLLGQLDFQAIRLVLKKQRFYCKHCQHTFTAQTDLVDAHSFISKRIKHMILFELAQTQSMSLIAQHFNVSVTTVIRILEESLEAEKSYRPHLPQHLAIDEFKSVKSAIGAMSCVLVNNHKHTLFDVLEDRTQKTLEAYFMRYSLQERRKVKTITIDMYSPYYKFFQELFPDAKMIIDRFHVIQLLNRTLNQIRVKVMNHLKTKRPRDYRKLKQEWKLILKNSETLDFTNYYAHRLYEGVMTEKMRVDYLIQLDPRLRQAYDWVNRMKFAVNHHHDSEIEYLLEESRKYTFSRPLRKSFNTIKRYLEGIKKACHYTLSNGYIEGVNNKIKLVKRTGYGYRRFDHLKARIILTQKLTSEGKPILRPLTFKEEKQQEKEKEEANIQSAA</sequence>